<name>A0ABV2SRT0_9FLAO</name>
<feature type="chain" id="PRO_5046829119" description="Secreted protein" evidence="1">
    <location>
        <begin position="23"/>
        <end position="48"/>
    </location>
</feature>
<reference evidence="2 3" key="1">
    <citation type="submission" date="2024-07" db="EMBL/GenBank/DDBJ databases">
        <title>The genome sequence of type strain Sediminicola arcticus GDMCC 1.2805.</title>
        <authorList>
            <person name="Liu Y."/>
        </authorList>
    </citation>
    <scope>NUCLEOTIDE SEQUENCE [LARGE SCALE GENOMIC DNA]</scope>
    <source>
        <strain evidence="2 3">GDMCC 1.2805</strain>
    </source>
</reference>
<keyword evidence="3" id="KW-1185">Reference proteome</keyword>
<protein>
    <recommendedName>
        <fullName evidence="4">Secreted protein</fullName>
    </recommendedName>
</protein>
<comment type="caution">
    <text evidence="2">The sequence shown here is derived from an EMBL/GenBank/DDBJ whole genome shotgun (WGS) entry which is preliminary data.</text>
</comment>
<organism evidence="2 3">
    <name type="scientific">Sediminicola arcticus</name>
    <dbReference type="NCBI Taxonomy" id="1574308"/>
    <lineage>
        <taxon>Bacteria</taxon>
        <taxon>Pseudomonadati</taxon>
        <taxon>Bacteroidota</taxon>
        <taxon>Flavobacteriia</taxon>
        <taxon>Flavobacteriales</taxon>
        <taxon>Flavobacteriaceae</taxon>
        <taxon>Sediminicola</taxon>
    </lineage>
</organism>
<evidence type="ECO:0008006" key="4">
    <source>
        <dbReference type="Google" id="ProtNLM"/>
    </source>
</evidence>
<gene>
    <name evidence="2" type="ORF">ABXZ36_04265</name>
</gene>
<evidence type="ECO:0000313" key="2">
    <source>
        <dbReference type="EMBL" id="MET6989860.1"/>
    </source>
</evidence>
<dbReference type="Proteomes" id="UP001549799">
    <property type="component" value="Unassembled WGS sequence"/>
</dbReference>
<sequence>MKKFLAVLLMFGAIIAVSSCNYDDSNDIDVLNPNDSIQGVTNQTKMPQ</sequence>
<dbReference type="RefSeq" id="WP_354614241.1">
    <property type="nucleotide sequence ID" value="NZ_JBEXAE010000002.1"/>
</dbReference>
<dbReference type="EMBL" id="JBEXAE010000002">
    <property type="protein sequence ID" value="MET6989860.1"/>
    <property type="molecule type" value="Genomic_DNA"/>
</dbReference>
<dbReference type="PROSITE" id="PS51257">
    <property type="entry name" value="PROKAR_LIPOPROTEIN"/>
    <property type="match status" value="1"/>
</dbReference>
<accession>A0ABV2SRT0</accession>
<evidence type="ECO:0000256" key="1">
    <source>
        <dbReference type="SAM" id="SignalP"/>
    </source>
</evidence>
<feature type="signal peptide" evidence="1">
    <location>
        <begin position="1"/>
        <end position="22"/>
    </location>
</feature>
<keyword evidence="1" id="KW-0732">Signal</keyword>
<evidence type="ECO:0000313" key="3">
    <source>
        <dbReference type="Proteomes" id="UP001549799"/>
    </source>
</evidence>
<proteinExistence type="predicted"/>